<comment type="function">
    <text evidence="1 11">Catalyzes the NADPH-dependent reduction of ketopantoate into pantoic acid.</text>
</comment>
<sequence>MQITIVGAGSIGLLLAARFSLAGHAVLLVTRTAEQAQLVNARGLAFTDAGGTAALARVRAASFAAPGAAGPSGPAAPDWLFLTVKQKDLHHREFLAQLRGFAGPSTRLLCFQNGVGHMEALAAVFPPHLLYAAVTTEGARRTSPCAVTHTGRGLTEIGRLDAAPAGMPEKKLPEAFAEAGFTARLSNEMVSVIYQKLLINAVINPLTAIARITNGELPAREASLSLMRDLFEEGIQVMSAEGISLPAGLWERILEVCNKTAANRSSMLQDLEAGRTTEIDWINGSLIQLAQRHGIQLQVHKTVCRMVKTIESQTSGGS</sequence>
<evidence type="ECO:0000259" key="13">
    <source>
        <dbReference type="Pfam" id="PF08546"/>
    </source>
</evidence>
<evidence type="ECO:0000256" key="3">
    <source>
        <dbReference type="ARBA" id="ARBA00007870"/>
    </source>
</evidence>
<evidence type="ECO:0000256" key="4">
    <source>
        <dbReference type="ARBA" id="ARBA00013014"/>
    </source>
</evidence>
<evidence type="ECO:0000256" key="6">
    <source>
        <dbReference type="ARBA" id="ARBA00022655"/>
    </source>
</evidence>
<dbReference type="Gene3D" id="3.40.50.720">
    <property type="entry name" value="NAD(P)-binding Rossmann-like Domain"/>
    <property type="match status" value="1"/>
</dbReference>
<dbReference type="InterPro" id="IPR050838">
    <property type="entry name" value="Ketopantoate_reductase"/>
</dbReference>
<evidence type="ECO:0000313" key="14">
    <source>
        <dbReference type="EMBL" id="MFD2612788.1"/>
    </source>
</evidence>
<protein>
    <recommendedName>
        <fullName evidence="5 11">2-dehydropantoate 2-reductase</fullName>
        <ecNumber evidence="4 11">1.1.1.169</ecNumber>
    </recommendedName>
    <alternativeName>
        <fullName evidence="9 11">Ketopantoate reductase</fullName>
    </alternativeName>
</protein>
<dbReference type="Pfam" id="PF02558">
    <property type="entry name" value="ApbA"/>
    <property type="match status" value="1"/>
</dbReference>
<reference evidence="15" key="1">
    <citation type="journal article" date="2019" name="Int. J. Syst. Evol. Microbiol.">
        <title>The Global Catalogue of Microorganisms (GCM) 10K type strain sequencing project: providing services to taxonomists for standard genome sequencing and annotation.</title>
        <authorList>
            <consortium name="The Broad Institute Genomics Platform"/>
            <consortium name="The Broad Institute Genome Sequencing Center for Infectious Disease"/>
            <person name="Wu L."/>
            <person name="Ma J."/>
        </authorList>
    </citation>
    <scope>NUCLEOTIDE SEQUENCE [LARGE SCALE GENOMIC DNA]</scope>
    <source>
        <strain evidence="15">KCTC 3950</strain>
    </source>
</reference>
<feature type="domain" description="Ketopantoate reductase C-terminal" evidence="13">
    <location>
        <begin position="191"/>
        <end position="311"/>
    </location>
</feature>
<gene>
    <name evidence="14" type="ORF">ACFSUF_10180</name>
</gene>
<dbReference type="PANTHER" id="PTHR43765:SF2">
    <property type="entry name" value="2-DEHYDROPANTOATE 2-REDUCTASE"/>
    <property type="match status" value="1"/>
</dbReference>
<dbReference type="InterPro" id="IPR036291">
    <property type="entry name" value="NAD(P)-bd_dom_sf"/>
</dbReference>
<comment type="similarity">
    <text evidence="3 11">Belongs to the ketopantoate reductase family.</text>
</comment>
<evidence type="ECO:0000256" key="8">
    <source>
        <dbReference type="ARBA" id="ARBA00023002"/>
    </source>
</evidence>
<evidence type="ECO:0000256" key="10">
    <source>
        <dbReference type="ARBA" id="ARBA00048793"/>
    </source>
</evidence>
<dbReference type="RefSeq" id="WP_377602583.1">
    <property type="nucleotide sequence ID" value="NZ_JBHUME010000007.1"/>
</dbReference>
<dbReference type="InterPro" id="IPR013332">
    <property type="entry name" value="KPR_N"/>
</dbReference>
<dbReference type="PANTHER" id="PTHR43765">
    <property type="entry name" value="2-DEHYDROPANTOATE 2-REDUCTASE-RELATED"/>
    <property type="match status" value="1"/>
</dbReference>
<dbReference type="InterPro" id="IPR013328">
    <property type="entry name" value="6PGD_dom2"/>
</dbReference>
<dbReference type="InterPro" id="IPR013752">
    <property type="entry name" value="KPA_reductase"/>
</dbReference>
<dbReference type="NCBIfam" id="TIGR00745">
    <property type="entry name" value="apbA_panE"/>
    <property type="match status" value="1"/>
</dbReference>
<keyword evidence="8 11" id="KW-0560">Oxidoreductase</keyword>
<feature type="domain" description="Ketopantoate reductase N-terminal" evidence="12">
    <location>
        <begin position="3"/>
        <end position="161"/>
    </location>
</feature>
<evidence type="ECO:0000259" key="12">
    <source>
        <dbReference type="Pfam" id="PF02558"/>
    </source>
</evidence>
<dbReference type="Pfam" id="PF08546">
    <property type="entry name" value="ApbA_C"/>
    <property type="match status" value="1"/>
</dbReference>
<proteinExistence type="inferred from homology"/>
<dbReference type="EC" id="1.1.1.169" evidence="4 11"/>
<evidence type="ECO:0000256" key="7">
    <source>
        <dbReference type="ARBA" id="ARBA00022857"/>
    </source>
</evidence>
<dbReference type="Gene3D" id="1.10.1040.10">
    <property type="entry name" value="N-(1-d-carboxylethyl)-l-norvaline Dehydrogenase, domain 2"/>
    <property type="match status" value="1"/>
</dbReference>
<evidence type="ECO:0000256" key="9">
    <source>
        <dbReference type="ARBA" id="ARBA00032024"/>
    </source>
</evidence>
<evidence type="ECO:0000256" key="1">
    <source>
        <dbReference type="ARBA" id="ARBA00002919"/>
    </source>
</evidence>
<keyword evidence="6 11" id="KW-0566">Pantothenate biosynthesis</keyword>
<evidence type="ECO:0000256" key="11">
    <source>
        <dbReference type="RuleBase" id="RU362068"/>
    </source>
</evidence>
<accession>A0ABW5PC74</accession>
<organism evidence="14 15">
    <name type="scientific">Paenibacillus gansuensis</name>
    <dbReference type="NCBI Taxonomy" id="306542"/>
    <lineage>
        <taxon>Bacteria</taxon>
        <taxon>Bacillati</taxon>
        <taxon>Bacillota</taxon>
        <taxon>Bacilli</taxon>
        <taxon>Bacillales</taxon>
        <taxon>Paenibacillaceae</taxon>
        <taxon>Paenibacillus</taxon>
    </lineage>
</organism>
<dbReference type="InterPro" id="IPR008927">
    <property type="entry name" value="6-PGluconate_DH-like_C_sf"/>
</dbReference>
<evidence type="ECO:0000313" key="15">
    <source>
        <dbReference type="Proteomes" id="UP001597541"/>
    </source>
</evidence>
<keyword evidence="15" id="KW-1185">Reference proteome</keyword>
<dbReference type="SUPFAM" id="SSF51735">
    <property type="entry name" value="NAD(P)-binding Rossmann-fold domains"/>
    <property type="match status" value="1"/>
</dbReference>
<comment type="catalytic activity">
    <reaction evidence="10 11">
        <text>(R)-pantoate + NADP(+) = 2-dehydropantoate + NADPH + H(+)</text>
        <dbReference type="Rhea" id="RHEA:16233"/>
        <dbReference type="ChEBI" id="CHEBI:11561"/>
        <dbReference type="ChEBI" id="CHEBI:15378"/>
        <dbReference type="ChEBI" id="CHEBI:15980"/>
        <dbReference type="ChEBI" id="CHEBI:57783"/>
        <dbReference type="ChEBI" id="CHEBI:58349"/>
        <dbReference type="EC" id="1.1.1.169"/>
    </reaction>
</comment>
<keyword evidence="7 11" id="KW-0521">NADP</keyword>
<dbReference type="Proteomes" id="UP001597541">
    <property type="component" value="Unassembled WGS sequence"/>
</dbReference>
<comment type="pathway">
    <text evidence="2 11">Cofactor biosynthesis; (R)-pantothenate biosynthesis; (R)-pantoate from 3-methyl-2-oxobutanoate: step 2/2.</text>
</comment>
<name>A0ABW5PC74_9BACL</name>
<evidence type="ECO:0000256" key="5">
    <source>
        <dbReference type="ARBA" id="ARBA00019465"/>
    </source>
</evidence>
<dbReference type="SUPFAM" id="SSF48179">
    <property type="entry name" value="6-phosphogluconate dehydrogenase C-terminal domain-like"/>
    <property type="match status" value="1"/>
</dbReference>
<dbReference type="EMBL" id="JBHUME010000007">
    <property type="protein sequence ID" value="MFD2612788.1"/>
    <property type="molecule type" value="Genomic_DNA"/>
</dbReference>
<dbReference type="InterPro" id="IPR003710">
    <property type="entry name" value="ApbA"/>
</dbReference>
<comment type="caution">
    <text evidence="14">The sequence shown here is derived from an EMBL/GenBank/DDBJ whole genome shotgun (WGS) entry which is preliminary data.</text>
</comment>
<evidence type="ECO:0000256" key="2">
    <source>
        <dbReference type="ARBA" id="ARBA00004994"/>
    </source>
</evidence>